<comment type="catalytic activity">
    <reaction evidence="1 8">
        <text>alpha-D-glucose = beta-D-glucose</text>
        <dbReference type="Rhea" id="RHEA:10264"/>
        <dbReference type="ChEBI" id="CHEBI:15903"/>
        <dbReference type="ChEBI" id="CHEBI:17925"/>
        <dbReference type="EC" id="5.1.3.3"/>
    </reaction>
</comment>
<feature type="active site" description="Proton donor" evidence="9">
    <location>
        <position position="179"/>
    </location>
</feature>
<dbReference type="InterPro" id="IPR015443">
    <property type="entry name" value="Aldose_1-epimerase"/>
</dbReference>
<reference evidence="12" key="1">
    <citation type="submission" date="2023-05" db="EMBL/GenBank/DDBJ databases">
        <title>Comparative genomics of Bacillaceae isolates and their secondary metabolite potential.</title>
        <authorList>
            <person name="Song L."/>
            <person name="Nielsen L.J."/>
            <person name="Mohite O."/>
            <person name="Xu X."/>
            <person name="Weber T."/>
            <person name="Kovacs A.T."/>
        </authorList>
    </citation>
    <scope>NUCLEOTIDE SEQUENCE</scope>
    <source>
        <strain evidence="12">XLM17</strain>
    </source>
</reference>
<dbReference type="GO" id="GO:0033499">
    <property type="term" value="P:galactose catabolic process via UDP-galactose, Leloir pathway"/>
    <property type="evidence" value="ECO:0007669"/>
    <property type="project" value="TreeGrafter"/>
</dbReference>
<evidence type="ECO:0000256" key="4">
    <source>
        <dbReference type="ARBA" id="ARBA00013185"/>
    </source>
</evidence>
<dbReference type="Pfam" id="PF01263">
    <property type="entry name" value="Aldose_epim"/>
    <property type="match status" value="1"/>
</dbReference>
<dbReference type="RefSeq" id="WP_066092416.1">
    <property type="nucleotide sequence ID" value="NZ_CP126114.1"/>
</dbReference>
<feature type="binding site" evidence="11">
    <location>
        <begin position="179"/>
        <end position="181"/>
    </location>
    <ligand>
        <name>beta-D-galactose</name>
        <dbReference type="ChEBI" id="CHEBI:27667"/>
    </ligand>
</feature>
<dbReference type="EMBL" id="CP126114">
    <property type="protein sequence ID" value="WHY85641.1"/>
    <property type="molecule type" value="Genomic_DNA"/>
</dbReference>
<dbReference type="GO" id="GO:0006006">
    <property type="term" value="P:glucose metabolic process"/>
    <property type="evidence" value="ECO:0007669"/>
    <property type="project" value="TreeGrafter"/>
</dbReference>
<gene>
    <name evidence="12" type="ORF">QNH39_24020</name>
</gene>
<evidence type="ECO:0000256" key="5">
    <source>
        <dbReference type="ARBA" id="ARBA00014165"/>
    </source>
</evidence>
<dbReference type="Proteomes" id="UP001178288">
    <property type="component" value="Chromosome"/>
</dbReference>
<feature type="binding site" evidence="10">
    <location>
        <position position="252"/>
    </location>
    <ligand>
        <name>beta-D-galactose</name>
        <dbReference type="ChEBI" id="CHEBI:27667"/>
    </ligand>
</feature>
<evidence type="ECO:0000256" key="2">
    <source>
        <dbReference type="ARBA" id="ARBA00005028"/>
    </source>
</evidence>
<protein>
    <recommendedName>
        <fullName evidence="5 8">Aldose 1-epimerase</fullName>
        <ecNumber evidence="4 8">5.1.3.3</ecNumber>
    </recommendedName>
</protein>
<dbReference type="PROSITE" id="PS00545">
    <property type="entry name" value="ALDOSE_1_EPIMERASE"/>
    <property type="match status" value="1"/>
</dbReference>
<evidence type="ECO:0000256" key="6">
    <source>
        <dbReference type="ARBA" id="ARBA00023235"/>
    </source>
</evidence>
<dbReference type="SUPFAM" id="SSF74650">
    <property type="entry name" value="Galactose mutarotase-like"/>
    <property type="match status" value="1"/>
</dbReference>
<dbReference type="CDD" id="cd09019">
    <property type="entry name" value="galactose_mutarotase_like"/>
    <property type="match status" value="1"/>
</dbReference>
<dbReference type="GO" id="GO:0030246">
    <property type="term" value="F:carbohydrate binding"/>
    <property type="evidence" value="ECO:0007669"/>
    <property type="project" value="InterPro"/>
</dbReference>
<dbReference type="InterPro" id="IPR008183">
    <property type="entry name" value="Aldose_1/G6P_1-epimerase"/>
</dbReference>
<evidence type="ECO:0000256" key="9">
    <source>
        <dbReference type="PIRSR" id="PIRSR005096-1"/>
    </source>
</evidence>
<dbReference type="InterPro" id="IPR018052">
    <property type="entry name" value="Ald1_epimerase_CS"/>
</dbReference>
<keyword evidence="13" id="KW-1185">Reference proteome</keyword>
<evidence type="ECO:0000256" key="8">
    <source>
        <dbReference type="PIRNR" id="PIRNR005096"/>
    </source>
</evidence>
<sequence>MKILQESFGELNGQAITAYTMVNDQGMEVTAIDYGCIITKIMAPDRNGTFENVVLGFDTVDEYALHSPYFGAVVGRFAGRIAGAEFELEGKKYLLAKNNNGNHLHGGLQGFDKIVWATETVQKADAVSVVFSYLSKDEEEGYPGNFDIKVTYTLTNDNELQVSYTGETDQTTLVNVTNHSYFNLSGELKRDILNHQLTLKSDQFLELDPDLIPTGEFLSVENTAFDFRNGRKIIDGVQSEHPQNILAGKGFDHPFLLTENQSGEIILEDEESGRVLTVETDQLAVVLYTGSQMTGGYSVRGVPVRRYLGLCLETQGLPDSIHHAHFPSSILKKGEQFESMTKYRFGVL</sequence>
<comment type="similarity">
    <text evidence="3 8">Belongs to the aldose epimerase family.</text>
</comment>
<dbReference type="GO" id="GO:0004034">
    <property type="term" value="F:aldose 1-epimerase activity"/>
    <property type="evidence" value="ECO:0007669"/>
    <property type="project" value="UniProtKB-EC"/>
</dbReference>
<comment type="pathway">
    <text evidence="2 8">Carbohydrate metabolism; hexose metabolism.</text>
</comment>
<evidence type="ECO:0000256" key="10">
    <source>
        <dbReference type="PIRSR" id="PIRSR005096-2"/>
    </source>
</evidence>
<dbReference type="InterPro" id="IPR014718">
    <property type="entry name" value="GH-type_carb-bd"/>
</dbReference>
<accession>A0AA95MR03</accession>
<evidence type="ECO:0000256" key="7">
    <source>
        <dbReference type="ARBA" id="ARBA00023277"/>
    </source>
</evidence>
<evidence type="ECO:0000313" key="12">
    <source>
        <dbReference type="EMBL" id="WHY85641.1"/>
    </source>
</evidence>
<evidence type="ECO:0000313" key="13">
    <source>
        <dbReference type="Proteomes" id="UP001178288"/>
    </source>
</evidence>
<dbReference type="PANTHER" id="PTHR10091:SF0">
    <property type="entry name" value="GALACTOSE MUTAROTASE"/>
    <property type="match status" value="1"/>
</dbReference>
<dbReference type="KEGG" id="nnv:QNH39_24020"/>
<keyword evidence="6 8" id="KW-0413">Isomerase</keyword>
<dbReference type="PIRSF" id="PIRSF005096">
    <property type="entry name" value="GALM"/>
    <property type="match status" value="1"/>
</dbReference>
<dbReference type="InterPro" id="IPR011013">
    <property type="entry name" value="Gal_mutarotase_sf_dom"/>
</dbReference>
<keyword evidence="7 8" id="KW-0119">Carbohydrate metabolism</keyword>
<dbReference type="EC" id="5.1.3.3" evidence="4 8"/>
<name>A0AA95MR03_9BACI</name>
<dbReference type="PANTHER" id="PTHR10091">
    <property type="entry name" value="ALDOSE-1-EPIMERASE"/>
    <property type="match status" value="1"/>
</dbReference>
<organism evidence="12 13">
    <name type="scientific">Neobacillus novalis</name>
    <dbReference type="NCBI Taxonomy" id="220687"/>
    <lineage>
        <taxon>Bacteria</taxon>
        <taxon>Bacillati</taxon>
        <taxon>Bacillota</taxon>
        <taxon>Bacilli</taxon>
        <taxon>Bacillales</taxon>
        <taxon>Bacillaceae</taxon>
        <taxon>Neobacillus</taxon>
    </lineage>
</organism>
<dbReference type="AlphaFoldDB" id="A0AA95MR03"/>
<proteinExistence type="inferred from homology"/>
<evidence type="ECO:0000256" key="3">
    <source>
        <dbReference type="ARBA" id="ARBA00006206"/>
    </source>
</evidence>
<dbReference type="Gene3D" id="2.70.98.10">
    <property type="match status" value="1"/>
</dbReference>
<dbReference type="InterPro" id="IPR047215">
    <property type="entry name" value="Galactose_mutarotase-like"/>
</dbReference>
<evidence type="ECO:0000256" key="1">
    <source>
        <dbReference type="ARBA" id="ARBA00001614"/>
    </source>
</evidence>
<dbReference type="GO" id="GO:0005737">
    <property type="term" value="C:cytoplasm"/>
    <property type="evidence" value="ECO:0007669"/>
    <property type="project" value="TreeGrafter"/>
</dbReference>
<evidence type="ECO:0000256" key="11">
    <source>
        <dbReference type="PIRSR" id="PIRSR005096-3"/>
    </source>
</evidence>
<dbReference type="NCBIfam" id="NF008277">
    <property type="entry name" value="PRK11055.1"/>
    <property type="match status" value="1"/>
</dbReference>
<feature type="active site" description="Proton acceptor" evidence="9">
    <location>
        <position position="313"/>
    </location>
</feature>